<dbReference type="Proteomes" id="UP000598775">
    <property type="component" value="Unassembled WGS sequence"/>
</dbReference>
<evidence type="ECO:0000256" key="1">
    <source>
        <dbReference type="SAM" id="Phobius"/>
    </source>
</evidence>
<gene>
    <name evidence="2" type="ORF">GCM10011399_09830</name>
</gene>
<feature type="transmembrane region" description="Helical" evidence="1">
    <location>
        <begin position="40"/>
        <end position="61"/>
    </location>
</feature>
<comment type="caution">
    <text evidence="2">The sequence shown here is derived from an EMBL/GenBank/DDBJ whole genome shotgun (WGS) entry which is preliminary data.</text>
</comment>
<name>A0A917B315_9MICO</name>
<keyword evidence="1" id="KW-0812">Transmembrane</keyword>
<reference evidence="2 3" key="1">
    <citation type="journal article" date="2014" name="Int. J. Syst. Evol. Microbiol.">
        <title>Complete genome sequence of Corynebacterium casei LMG S-19264T (=DSM 44701T), isolated from a smear-ripened cheese.</title>
        <authorList>
            <consortium name="US DOE Joint Genome Institute (JGI-PGF)"/>
            <person name="Walter F."/>
            <person name="Albersmeier A."/>
            <person name="Kalinowski J."/>
            <person name="Ruckert C."/>
        </authorList>
    </citation>
    <scope>NUCLEOTIDE SEQUENCE [LARGE SCALE GENOMIC DNA]</scope>
    <source>
        <strain evidence="2 3">CGMCC 1.12976</strain>
    </source>
</reference>
<feature type="transmembrane region" description="Helical" evidence="1">
    <location>
        <begin position="12"/>
        <end position="28"/>
    </location>
</feature>
<evidence type="ECO:0000313" key="2">
    <source>
        <dbReference type="EMBL" id="GGF18156.1"/>
    </source>
</evidence>
<dbReference type="EMBL" id="BMGP01000002">
    <property type="protein sequence ID" value="GGF18156.1"/>
    <property type="molecule type" value="Genomic_DNA"/>
</dbReference>
<keyword evidence="1" id="KW-0472">Membrane</keyword>
<keyword evidence="3" id="KW-1185">Reference proteome</keyword>
<proteinExistence type="predicted"/>
<organism evidence="2 3">
    <name type="scientific">Subtercola lobariae</name>
    <dbReference type="NCBI Taxonomy" id="1588641"/>
    <lineage>
        <taxon>Bacteria</taxon>
        <taxon>Bacillati</taxon>
        <taxon>Actinomycetota</taxon>
        <taxon>Actinomycetes</taxon>
        <taxon>Micrococcales</taxon>
        <taxon>Microbacteriaceae</taxon>
        <taxon>Subtercola</taxon>
    </lineage>
</organism>
<accession>A0A917B315</accession>
<protein>
    <submittedName>
        <fullName evidence="2">Uncharacterized protein</fullName>
    </submittedName>
</protein>
<evidence type="ECO:0000313" key="3">
    <source>
        <dbReference type="Proteomes" id="UP000598775"/>
    </source>
</evidence>
<keyword evidence="1" id="KW-1133">Transmembrane helix</keyword>
<sequence>MVADSVKDGIADGIKLAIAILAYLWWSPHFEKLVEPAPPIVGDVITVLLAATATIIVYWLLFPISTIEIVFGRTDTGAALASTVIELTCAPNDPRIARFDVRVRQKYRGLLARLIARWAASKPLTVLVIVLNSGLEFSADLPGCRGTDRGFEIKLGELPNTGDWANASVTFGSAEIADWADLGVSTELKSMSRASWIYRVLVRPKANVRRITIRKIT</sequence>
<dbReference type="AlphaFoldDB" id="A0A917B315"/>